<dbReference type="SMART" id="SM00382">
    <property type="entry name" value="AAA"/>
    <property type="match status" value="1"/>
</dbReference>
<dbReference type="GO" id="GO:0055085">
    <property type="term" value="P:transmembrane transport"/>
    <property type="evidence" value="ECO:0007669"/>
    <property type="project" value="UniProtKB-ARBA"/>
</dbReference>
<sequence length="310" mass="34086">MKDVHVRFPINPDWLGRPRQHVHALNGISIDVARGDILGIVGESGCGKSTLAQILVGLLKPTSGSLQLAKQDAATRSGMQIVFQDPQSSLNPKLPVWKIITEPVYALGDRPSQQAMMDLAKSLAIQVGIRPEYIYRFPHEFSGGQRQRIAIARALSTNPEIILLDEPTSALDISVQAQILNLLQELQRSRNMTFILISHNVSVIRHMCNRTAVMYLGQIVEVGATLDVLENPRHPYTQLLMESVPKLSDAGFSSDPAEKTELPSNIKLPAGCFFKDRCARATSGCQTPQALVTGEPRQTGHQVRCHLAYA</sequence>
<feature type="domain" description="ABC transporter" evidence="6">
    <location>
        <begin position="1"/>
        <end position="241"/>
    </location>
</feature>
<dbReference type="InterPro" id="IPR003439">
    <property type="entry name" value="ABC_transporter-like_ATP-bd"/>
</dbReference>
<keyword evidence="3" id="KW-0472">Membrane</keyword>
<keyword evidence="3" id="KW-1003">Cell membrane</keyword>
<dbReference type="PANTHER" id="PTHR43776:SF7">
    <property type="entry name" value="D,D-DIPEPTIDE TRANSPORT ATP-BINDING PROTEIN DDPF-RELATED"/>
    <property type="match status" value="1"/>
</dbReference>
<dbReference type="Pfam" id="PF08352">
    <property type="entry name" value="oligo_HPY"/>
    <property type="match status" value="1"/>
</dbReference>
<dbReference type="OrthoDB" id="9802772at2"/>
<keyword evidence="4" id="KW-0547">Nucleotide-binding</keyword>
<accession>A0A4T0V7P0</accession>
<evidence type="ECO:0000256" key="5">
    <source>
        <dbReference type="ARBA" id="ARBA00022840"/>
    </source>
</evidence>
<dbReference type="InterPro" id="IPR013563">
    <property type="entry name" value="Oligopep_ABC_C"/>
</dbReference>
<dbReference type="PROSITE" id="PS00211">
    <property type="entry name" value="ABC_TRANSPORTER_1"/>
    <property type="match status" value="1"/>
</dbReference>
<dbReference type="InterPro" id="IPR050319">
    <property type="entry name" value="ABC_transp_ATP-bind"/>
</dbReference>
<comment type="similarity">
    <text evidence="1">Belongs to the ABC transporter superfamily.</text>
</comment>
<gene>
    <name evidence="7" type="ORF">E5K04_01650</name>
</gene>
<dbReference type="SUPFAM" id="SSF52540">
    <property type="entry name" value="P-loop containing nucleoside triphosphate hydrolases"/>
    <property type="match status" value="1"/>
</dbReference>
<dbReference type="Gene3D" id="3.40.50.300">
    <property type="entry name" value="P-loop containing nucleotide triphosphate hydrolases"/>
    <property type="match status" value="1"/>
</dbReference>
<evidence type="ECO:0000259" key="6">
    <source>
        <dbReference type="PROSITE" id="PS50893"/>
    </source>
</evidence>
<evidence type="ECO:0000256" key="2">
    <source>
        <dbReference type="ARBA" id="ARBA00022448"/>
    </source>
</evidence>
<organism evidence="7 8">
    <name type="scientific">Crenobacter intestini</name>
    <dbReference type="NCBI Taxonomy" id="2563443"/>
    <lineage>
        <taxon>Bacteria</taxon>
        <taxon>Pseudomonadati</taxon>
        <taxon>Pseudomonadota</taxon>
        <taxon>Betaproteobacteria</taxon>
        <taxon>Neisseriales</taxon>
        <taxon>Neisseriaceae</taxon>
        <taxon>Crenobacter</taxon>
    </lineage>
</organism>
<dbReference type="PANTHER" id="PTHR43776">
    <property type="entry name" value="TRANSPORT ATP-BINDING PROTEIN"/>
    <property type="match status" value="1"/>
</dbReference>
<reference evidence="7 8" key="1">
    <citation type="submission" date="2019-04" db="EMBL/GenBank/DDBJ databases">
        <title>Crenobacter sp. nov.</title>
        <authorList>
            <person name="Shi S."/>
        </authorList>
    </citation>
    <scope>NUCLEOTIDE SEQUENCE [LARGE SCALE GENOMIC DNA]</scope>
    <source>
        <strain evidence="7 8">GY 70310</strain>
    </source>
</reference>
<dbReference type="PROSITE" id="PS50893">
    <property type="entry name" value="ABC_TRANSPORTER_2"/>
    <property type="match status" value="1"/>
</dbReference>
<dbReference type="AlphaFoldDB" id="A0A4T0V7P0"/>
<evidence type="ECO:0000256" key="3">
    <source>
        <dbReference type="ARBA" id="ARBA00022475"/>
    </source>
</evidence>
<dbReference type="GO" id="GO:0016887">
    <property type="term" value="F:ATP hydrolysis activity"/>
    <property type="evidence" value="ECO:0007669"/>
    <property type="project" value="InterPro"/>
</dbReference>
<protein>
    <submittedName>
        <fullName evidence="7">ABC transporter ATP-binding protein</fullName>
    </submittedName>
</protein>
<dbReference type="CDD" id="cd03257">
    <property type="entry name" value="ABC_NikE_OppD_transporters"/>
    <property type="match status" value="1"/>
</dbReference>
<dbReference type="GO" id="GO:0015833">
    <property type="term" value="P:peptide transport"/>
    <property type="evidence" value="ECO:0007669"/>
    <property type="project" value="InterPro"/>
</dbReference>
<evidence type="ECO:0000313" key="7">
    <source>
        <dbReference type="EMBL" id="TIC87316.1"/>
    </source>
</evidence>
<evidence type="ECO:0000256" key="1">
    <source>
        <dbReference type="ARBA" id="ARBA00005417"/>
    </source>
</evidence>
<dbReference type="InterPro" id="IPR027417">
    <property type="entry name" value="P-loop_NTPase"/>
</dbReference>
<evidence type="ECO:0000256" key="4">
    <source>
        <dbReference type="ARBA" id="ARBA00022741"/>
    </source>
</evidence>
<dbReference type="Proteomes" id="UP000308891">
    <property type="component" value="Unassembled WGS sequence"/>
</dbReference>
<keyword evidence="5 7" id="KW-0067">ATP-binding</keyword>
<proteinExistence type="inferred from homology"/>
<dbReference type="Pfam" id="PF00005">
    <property type="entry name" value="ABC_tran"/>
    <property type="match status" value="1"/>
</dbReference>
<dbReference type="NCBIfam" id="TIGR01727">
    <property type="entry name" value="oligo_HPY"/>
    <property type="match status" value="1"/>
</dbReference>
<evidence type="ECO:0000313" key="8">
    <source>
        <dbReference type="Proteomes" id="UP000308891"/>
    </source>
</evidence>
<dbReference type="EMBL" id="STGJ01000001">
    <property type="protein sequence ID" value="TIC87316.1"/>
    <property type="molecule type" value="Genomic_DNA"/>
</dbReference>
<dbReference type="InterPro" id="IPR017871">
    <property type="entry name" value="ABC_transporter-like_CS"/>
</dbReference>
<dbReference type="InterPro" id="IPR003593">
    <property type="entry name" value="AAA+_ATPase"/>
</dbReference>
<keyword evidence="8" id="KW-1185">Reference proteome</keyword>
<keyword evidence="2" id="KW-0813">Transport</keyword>
<comment type="caution">
    <text evidence="7">The sequence shown here is derived from an EMBL/GenBank/DDBJ whole genome shotgun (WGS) entry which is preliminary data.</text>
</comment>
<dbReference type="GO" id="GO:0005524">
    <property type="term" value="F:ATP binding"/>
    <property type="evidence" value="ECO:0007669"/>
    <property type="project" value="UniProtKB-KW"/>
</dbReference>
<name>A0A4T0V7P0_9NEIS</name>